<dbReference type="NCBIfam" id="NF033516">
    <property type="entry name" value="transpos_IS3"/>
    <property type="match status" value="1"/>
</dbReference>
<dbReference type="InterPro" id="IPR025948">
    <property type="entry name" value="HTH-like_dom"/>
</dbReference>
<proteinExistence type="predicted"/>
<dbReference type="InterPro" id="IPR012337">
    <property type="entry name" value="RNaseH-like_sf"/>
</dbReference>
<dbReference type="PANTHER" id="PTHR47515">
    <property type="entry name" value="LOW CALCIUM RESPONSE LOCUS PROTEIN T"/>
    <property type="match status" value="1"/>
</dbReference>
<keyword evidence="1" id="KW-0175">Coiled coil</keyword>
<evidence type="ECO:0000313" key="3">
    <source>
        <dbReference type="EMBL" id="NHO33794.1"/>
    </source>
</evidence>
<dbReference type="Proteomes" id="UP000615326">
    <property type="component" value="Unassembled WGS sequence"/>
</dbReference>
<dbReference type="SUPFAM" id="SSF46689">
    <property type="entry name" value="Homeodomain-like"/>
    <property type="match status" value="1"/>
</dbReference>
<comment type="caution">
    <text evidence="3">The sequence shown here is derived from an EMBL/GenBank/DDBJ whole genome shotgun (WGS) entry which is preliminary data.</text>
</comment>
<sequence>MKRSRFTQDQIIGILKEHQAGASAADLCRKHGISDATFYTWRSKYGGMEVSEARRLKALEDENAKLKRLLAESVMDVSTLKDLLGKKLVTPGLRRNAATWAITEQGYTQRRACRLVGIDPKTWRYASRRPDDKAARARLRELAGERRRFGYRRLHILLDREGIAMNHKKLFRLYREEGLSVRKRGGRKRALGTRSPMVLPDGPNQRWSLDFVSDALNSGRRFRVLTVVDDYTRECLGLVADTSLSGERLDRELDRIAESRGFPMMIVSDNGTEMTSNAILAWQEKRSVLWHYIAPGKPQQNGFVESFNGRFRDECLNEHLFRNLAHARTVIDVWRADYNAVRPHTSLNGMTPEAFAQHAKTAYSNAQTLT</sequence>
<dbReference type="EMBL" id="WOSW01000039">
    <property type="protein sequence ID" value="NHO33794.1"/>
    <property type="molecule type" value="Genomic_DNA"/>
</dbReference>
<dbReference type="PROSITE" id="PS50994">
    <property type="entry name" value="INTEGRASE"/>
    <property type="match status" value="1"/>
</dbReference>
<organism evidence="3 4">
    <name type="scientific">Acetobacter fallax</name>
    <dbReference type="NCBI Taxonomy" id="1737473"/>
    <lineage>
        <taxon>Bacteria</taxon>
        <taxon>Pseudomonadati</taxon>
        <taxon>Pseudomonadota</taxon>
        <taxon>Alphaproteobacteria</taxon>
        <taxon>Acetobacterales</taxon>
        <taxon>Acetobacteraceae</taxon>
        <taxon>Acetobacter</taxon>
    </lineage>
</organism>
<dbReference type="InterPro" id="IPR009057">
    <property type="entry name" value="Homeodomain-like_sf"/>
</dbReference>
<name>A0ABX0KE85_9PROT</name>
<dbReference type="InterPro" id="IPR001584">
    <property type="entry name" value="Integrase_cat-core"/>
</dbReference>
<accession>A0ABX0KE85</accession>
<protein>
    <submittedName>
        <fullName evidence="3">IS3 family transposase</fullName>
    </submittedName>
</protein>
<keyword evidence="4" id="KW-1185">Reference proteome</keyword>
<dbReference type="Pfam" id="PF01527">
    <property type="entry name" value="HTH_Tnp_1"/>
    <property type="match status" value="1"/>
</dbReference>
<dbReference type="Pfam" id="PF13683">
    <property type="entry name" value="rve_3"/>
    <property type="match status" value="1"/>
</dbReference>
<evidence type="ECO:0000256" key="1">
    <source>
        <dbReference type="SAM" id="Coils"/>
    </source>
</evidence>
<feature type="coiled-coil region" evidence="1">
    <location>
        <begin position="49"/>
        <end position="76"/>
    </location>
</feature>
<dbReference type="InterPro" id="IPR036397">
    <property type="entry name" value="RNaseH_sf"/>
</dbReference>
<dbReference type="InterPro" id="IPR002514">
    <property type="entry name" value="Transposase_8"/>
</dbReference>
<dbReference type="PANTHER" id="PTHR47515:SF1">
    <property type="entry name" value="BLR2054 PROTEIN"/>
    <property type="match status" value="1"/>
</dbReference>
<dbReference type="Pfam" id="PF13276">
    <property type="entry name" value="HTH_21"/>
    <property type="match status" value="1"/>
</dbReference>
<dbReference type="RefSeq" id="WP_173578263.1">
    <property type="nucleotide sequence ID" value="NZ_WOSW01000039.1"/>
</dbReference>
<dbReference type="InterPro" id="IPR048020">
    <property type="entry name" value="Transpos_IS3"/>
</dbReference>
<evidence type="ECO:0000259" key="2">
    <source>
        <dbReference type="PROSITE" id="PS50994"/>
    </source>
</evidence>
<dbReference type="SUPFAM" id="SSF53098">
    <property type="entry name" value="Ribonuclease H-like"/>
    <property type="match status" value="1"/>
</dbReference>
<dbReference type="Gene3D" id="3.30.420.10">
    <property type="entry name" value="Ribonuclease H-like superfamily/Ribonuclease H"/>
    <property type="match status" value="1"/>
</dbReference>
<feature type="domain" description="Integrase catalytic" evidence="2">
    <location>
        <begin position="199"/>
        <end position="360"/>
    </location>
</feature>
<gene>
    <name evidence="3" type="ORF">GOB84_14785</name>
</gene>
<evidence type="ECO:0000313" key="4">
    <source>
        <dbReference type="Proteomes" id="UP000615326"/>
    </source>
</evidence>
<reference evidence="3 4" key="1">
    <citation type="journal article" date="2020" name="Int. J. Syst. Evol. Microbiol.">
        <title>Novel acetic acid bacteria from cider fermentations: Acetobacter conturbans sp. nov. and Acetobacter fallax sp. nov.</title>
        <authorList>
            <person name="Sombolestani A.S."/>
            <person name="Cleenwerck I."/>
            <person name="Cnockaert M."/>
            <person name="Borremans W."/>
            <person name="Wieme A.D."/>
            <person name="De Vuyst L."/>
            <person name="Vandamme P."/>
        </authorList>
    </citation>
    <scope>NUCLEOTIDE SEQUENCE [LARGE SCALE GENOMIC DNA]</scope>
    <source>
        <strain evidence="3 4">LMG 1637</strain>
    </source>
</reference>